<gene>
    <name evidence="2" type="ORF">MTR67_026823</name>
</gene>
<proteinExistence type="predicted"/>
<evidence type="ECO:0000256" key="1">
    <source>
        <dbReference type="SAM" id="MobiDB-lite"/>
    </source>
</evidence>
<dbReference type="AlphaFoldDB" id="A0AAF0R3N4"/>
<sequence>MGRSSQDRHTDPLLNPPPPSYTKENNEFDKLKNLPKLGFLFGTPERYSRRQPVIRTSAGLFVTKAK</sequence>
<dbReference type="Proteomes" id="UP001234989">
    <property type="component" value="Chromosome 6"/>
</dbReference>
<evidence type="ECO:0000313" key="2">
    <source>
        <dbReference type="EMBL" id="WMV33438.1"/>
    </source>
</evidence>
<accession>A0AAF0R3N4</accession>
<feature type="compositionally biased region" description="Basic and acidic residues" evidence="1">
    <location>
        <begin position="1"/>
        <end position="11"/>
    </location>
</feature>
<dbReference type="EMBL" id="CP133617">
    <property type="protein sequence ID" value="WMV33438.1"/>
    <property type="molecule type" value="Genomic_DNA"/>
</dbReference>
<keyword evidence="3" id="KW-1185">Reference proteome</keyword>
<feature type="region of interest" description="Disordered" evidence="1">
    <location>
        <begin position="1"/>
        <end position="28"/>
    </location>
</feature>
<name>A0AAF0R3N4_SOLVR</name>
<organism evidence="2 3">
    <name type="scientific">Solanum verrucosum</name>
    <dbReference type="NCBI Taxonomy" id="315347"/>
    <lineage>
        <taxon>Eukaryota</taxon>
        <taxon>Viridiplantae</taxon>
        <taxon>Streptophyta</taxon>
        <taxon>Embryophyta</taxon>
        <taxon>Tracheophyta</taxon>
        <taxon>Spermatophyta</taxon>
        <taxon>Magnoliopsida</taxon>
        <taxon>eudicotyledons</taxon>
        <taxon>Gunneridae</taxon>
        <taxon>Pentapetalae</taxon>
        <taxon>asterids</taxon>
        <taxon>lamiids</taxon>
        <taxon>Solanales</taxon>
        <taxon>Solanaceae</taxon>
        <taxon>Solanoideae</taxon>
        <taxon>Solaneae</taxon>
        <taxon>Solanum</taxon>
    </lineage>
</organism>
<evidence type="ECO:0000313" key="3">
    <source>
        <dbReference type="Proteomes" id="UP001234989"/>
    </source>
</evidence>
<reference evidence="2" key="1">
    <citation type="submission" date="2023-08" db="EMBL/GenBank/DDBJ databases">
        <title>A de novo genome assembly of Solanum verrucosum Schlechtendal, a Mexican diploid species geographically isolated from the other diploid A-genome species in potato relatives.</title>
        <authorList>
            <person name="Hosaka K."/>
        </authorList>
    </citation>
    <scope>NUCLEOTIDE SEQUENCE</scope>
    <source>
        <tissue evidence="2">Young leaves</tissue>
    </source>
</reference>
<protein>
    <submittedName>
        <fullName evidence="2">Uncharacterized protein</fullName>
    </submittedName>
</protein>